<keyword evidence="3" id="KW-1185">Reference proteome</keyword>
<feature type="region of interest" description="Disordered" evidence="1">
    <location>
        <begin position="1"/>
        <end position="54"/>
    </location>
</feature>
<reference evidence="2" key="2">
    <citation type="submission" date="2021-10" db="EMBL/GenBank/DDBJ databases">
        <title>Phylogenomics reveals ancestral predisposition of the termite-cultivated fungus Termitomyces towards a domesticated lifestyle.</title>
        <authorList>
            <person name="Auxier B."/>
            <person name="Grum-Grzhimaylo A."/>
            <person name="Cardenas M.E."/>
            <person name="Lodge J.D."/>
            <person name="Laessoe T."/>
            <person name="Pedersen O."/>
            <person name="Smith M.E."/>
            <person name="Kuyper T.W."/>
            <person name="Franco-Molano E.A."/>
            <person name="Baroni T.J."/>
            <person name="Aanen D.K."/>
        </authorList>
    </citation>
    <scope>NUCLEOTIDE SEQUENCE</scope>
    <source>
        <strain evidence="2">AP01</strain>
        <tissue evidence="2">Mycelium</tissue>
    </source>
</reference>
<evidence type="ECO:0000313" key="2">
    <source>
        <dbReference type="EMBL" id="KAG5641391.1"/>
    </source>
</evidence>
<feature type="compositionally biased region" description="Acidic residues" evidence="1">
    <location>
        <begin position="85"/>
        <end position="100"/>
    </location>
</feature>
<name>A0A9P7G1S1_9AGAR</name>
<dbReference type="EMBL" id="JABCKV010000321">
    <property type="protein sequence ID" value="KAG5641391.1"/>
    <property type="molecule type" value="Genomic_DNA"/>
</dbReference>
<evidence type="ECO:0000313" key="3">
    <source>
        <dbReference type="Proteomes" id="UP000775547"/>
    </source>
</evidence>
<organism evidence="2 3">
    <name type="scientific">Asterophora parasitica</name>
    <dbReference type="NCBI Taxonomy" id="117018"/>
    <lineage>
        <taxon>Eukaryota</taxon>
        <taxon>Fungi</taxon>
        <taxon>Dikarya</taxon>
        <taxon>Basidiomycota</taxon>
        <taxon>Agaricomycotina</taxon>
        <taxon>Agaricomycetes</taxon>
        <taxon>Agaricomycetidae</taxon>
        <taxon>Agaricales</taxon>
        <taxon>Tricholomatineae</taxon>
        <taxon>Lyophyllaceae</taxon>
        <taxon>Asterophora</taxon>
    </lineage>
</organism>
<reference evidence="2" key="1">
    <citation type="submission" date="2020-07" db="EMBL/GenBank/DDBJ databases">
        <authorList>
            <person name="Nieuwenhuis M."/>
            <person name="Van De Peppel L.J.J."/>
        </authorList>
    </citation>
    <scope>NUCLEOTIDE SEQUENCE</scope>
    <source>
        <strain evidence="2">AP01</strain>
        <tissue evidence="2">Mycelium</tissue>
    </source>
</reference>
<comment type="caution">
    <text evidence="2">The sequence shown here is derived from an EMBL/GenBank/DDBJ whole genome shotgun (WGS) entry which is preliminary data.</text>
</comment>
<gene>
    <name evidence="2" type="ORF">DXG03_005358</name>
</gene>
<feature type="compositionally biased region" description="Acidic residues" evidence="1">
    <location>
        <begin position="33"/>
        <end position="42"/>
    </location>
</feature>
<protein>
    <submittedName>
        <fullName evidence="2">Uncharacterized protein</fullName>
    </submittedName>
</protein>
<dbReference type="Proteomes" id="UP000775547">
    <property type="component" value="Unassembled WGS sequence"/>
</dbReference>
<evidence type="ECO:0000256" key="1">
    <source>
        <dbReference type="SAM" id="MobiDB-lite"/>
    </source>
</evidence>
<accession>A0A9P7G1S1</accession>
<proteinExistence type="predicted"/>
<sequence>MVRGPDPYNLPNSEAHSTPDLDTPDANNHKEDIEDVPEEDTGEFSHDLEDVEEDTLVLESATDVPLDMDGEDMASLKFLDGSDSGSDDEEVEDEALYFES</sequence>
<feature type="region of interest" description="Disordered" evidence="1">
    <location>
        <begin position="76"/>
        <end position="100"/>
    </location>
</feature>
<dbReference type="AlphaFoldDB" id="A0A9P7G1S1"/>